<keyword evidence="2" id="KW-0732">Signal</keyword>
<feature type="compositionally biased region" description="Polar residues" evidence="1">
    <location>
        <begin position="301"/>
        <end position="314"/>
    </location>
</feature>
<dbReference type="AlphaFoldDB" id="F9WGF1"/>
<organism evidence="3 4">
    <name type="scientific">Trypanosoma congolense (strain IL3000)</name>
    <dbReference type="NCBI Taxonomy" id="1068625"/>
    <lineage>
        <taxon>Eukaryota</taxon>
        <taxon>Discoba</taxon>
        <taxon>Euglenozoa</taxon>
        <taxon>Kinetoplastea</taxon>
        <taxon>Metakinetoplastina</taxon>
        <taxon>Trypanosomatida</taxon>
        <taxon>Trypanosomatidae</taxon>
        <taxon>Trypanosoma</taxon>
        <taxon>Nannomonas</taxon>
    </lineage>
</organism>
<reference evidence="4" key="1">
    <citation type="submission" date="2011-07" db="EMBL/GenBank/DDBJ databases">
        <title>Divergent evolution of antigenic variation in African trypanosomes.</title>
        <authorList>
            <person name="Jackson A.P."/>
            <person name="Berry A."/>
            <person name="Allison H.C."/>
            <person name="Burton P."/>
            <person name="Anderson J."/>
            <person name="Aslett M."/>
            <person name="Brown R."/>
            <person name="Corton N."/>
            <person name="Harris D."/>
            <person name="Hauser H."/>
            <person name="Gamble J."/>
            <person name="Gilderthorp R."/>
            <person name="McQuillan J."/>
            <person name="Quail M.A."/>
            <person name="Sanders M."/>
            <person name="Van Tonder A."/>
            <person name="Ginger M.L."/>
            <person name="Donelson J.E."/>
            <person name="Field M.C."/>
            <person name="Barry J.D."/>
            <person name="Berriman M."/>
            <person name="Hertz-Fowler C."/>
        </authorList>
    </citation>
    <scope>NUCLEOTIDE SEQUENCE [LARGE SCALE GENOMIC DNA]</scope>
    <source>
        <strain evidence="4">IL3000</strain>
    </source>
</reference>
<gene>
    <name evidence="3" type="ORF">TCIL3000_0_13110</name>
</gene>
<evidence type="ECO:0000313" key="4">
    <source>
        <dbReference type="Proteomes" id="UP000000702"/>
    </source>
</evidence>
<evidence type="ECO:0000313" key="3">
    <source>
        <dbReference type="EMBL" id="CCD16387.1"/>
    </source>
</evidence>
<keyword evidence="4" id="KW-1185">Reference proteome</keyword>
<sequence>MIRMITFFMVLGFLAQSACGTDHNKEEHSILCKVLKTAVALFQTNNVGVALQRAVNKTIFGNESGGDLQNLISGLPTVYNDAQNTHLSRTFWCGLPLEGEDVKNQAHGSGYLSVSRPRWPGHSAPHDLMCLCTIGEKAWPLETSPEKDKLCGQLKRALGGGEGGWSDKSQEKKVGKEQITATWTNVAKPCLRRADNEHDLKEALDSFLLKLKNKSAPEKPNRYQLGEGTHGDYAACTGTPPRGVCVMYYNSTSASNALPWWTDLAKALADAAEIKAQKQGEKAETRKNKKAQKKPQAQKQENSQPQHAPSTSALRSPAQDLQEDEQKTTENISSPLATIEDTSGTPISRPSSWLLSAALLI</sequence>
<feature type="chain" id="PRO_5003390342" evidence="2">
    <location>
        <begin position="21"/>
        <end position="361"/>
    </location>
</feature>
<comment type="caution">
    <text evidence="3">The sequence shown here is derived from an EMBL/GenBank/DDBJ whole genome shotgun (WGS) entry which is preliminary data.</text>
</comment>
<name>F9WGF1_TRYCI</name>
<proteinExistence type="predicted"/>
<feature type="signal peptide" evidence="2">
    <location>
        <begin position="1"/>
        <end position="20"/>
    </location>
</feature>
<evidence type="ECO:0000256" key="1">
    <source>
        <dbReference type="SAM" id="MobiDB-lite"/>
    </source>
</evidence>
<dbReference type="EMBL" id="CAEQ01002266">
    <property type="protein sequence ID" value="CCD16387.1"/>
    <property type="molecule type" value="Genomic_DNA"/>
</dbReference>
<reference evidence="3 4" key="2">
    <citation type="journal article" date="2012" name="Proc. Natl. Acad. Sci. U.S.A.">
        <title>Antigenic diversity is generated by distinct evolutionary mechanisms in African trypanosome species.</title>
        <authorList>
            <person name="Jackson A.P."/>
            <person name="Berry A."/>
            <person name="Aslett M."/>
            <person name="Allison H.C."/>
            <person name="Burton P."/>
            <person name="Vavrova-Anderson J."/>
            <person name="Brown R."/>
            <person name="Browne H."/>
            <person name="Corton N."/>
            <person name="Hauser H."/>
            <person name="Gamble J."/>
            <person name="Gilderthorp R."/>
            <person name="Marcello L."/>
            <person name="McQuillan J."/>
            <person name="Otto T.D."/>
            <person name="Quail M.A."/>
            <person name="Sanders M.J."/>
            <person name="van Tonder A."/>
            <person name="Ginger M.L."/>
            <person name="Field M.C."/>
            <person name="Barry J.D."/>
            <person name="Hertz-Fowler C."/>
            <person name="Berriman M."/>
        </authorList>
    </citation>
    <scope>NUCLEOTIDE SEQUENCE [LARGE SCALE GENOMIC DNA]</scope>
    <source>
        <strain evidence="3 4">IL3000</strain>
    </source>
</reference>
<evidence type="ECO:0000256" key="2">
    <source>
        <dbReference type="SAM" id="SignalP"/>
    </source>
</evidence>
<dbReference type="VEuPathDB" id="TriTrypDB:TcIL3000_0_13110"/>
<accession>F9WGF1</accession>
<protein>
    <submittedName>
        <fullName evidence="3">Variant surface glycoprotein</fullName>
    </submittedName>
</protein>
<feature type="compositionally biased region" description="Polar residues" evidence="1">
    <location>
        <begin position="329"/>
        <end position="348"/>
    </location>
</feature>
<dbReference type="Proteomes" id="UP000000702">
    <property type="component" value="Unassembled WGS sequence"/>
</dbReference>
<feature type="region of interest" description="Disordered" evidence="1">
    <location>
        <begin position="278"/>
        <end position="348"/>
    </location>
</feature>